<dbReference type="Pfam" id="PF02225">
    <property type="entry name" value="PA"/>
    <property type="match status" value="1"/>
</dbReference>
<dbReference type="InterPro" id="IPR050728">
    <property type="entry name" value="Zinc_Metalloprotease_M4"/>
</dbReference>
<evidence type="ECO:0000313" key="14">
    <source>
        <dbReference type="EMBL" id="PZP36693.1"/>
    </source>
</evidence>
<keyword evidence="3" id="KW-0479">Metal-binding</keyword>
<feature type="domain" description="Peptidase M4" evidence="10">
    <location>
        <begin position="274"/>
        <end position="357"/>
    </location>
</feature>
<dbReference type="Proteomes" id="UP000249633">
    <property type="component" value="Unassembled WGS sequence"/>
</dbReference>
<dbReference type="GO" id="GO:0046872">
    <property type="term" value="F:metal ion binding"/>
    <property type="evidence" value="ECO:0007669"/>
    <property type="project" value="UniProtKB-KW"/>
</dbReference>
<dbReference type="Pfam" id="PF07504">
    <property type="entry name" value="FTP"/>
    <property type="match status" value="1"/>
</dbReference>
<dbReference type="InterPro" id="IPR001570">
    <property type="entry name" value="Peptidase_M4_C_domain"/>
</dbReference>
<dbReference type="GO" id="GO:0006508">
    <property type="term" value="P:proteolysis"/>
    <property type="evidence" value="ECO:0007669"/>
    <property type="project" value="UniProtKB-KW"/>
</dbReference>
<dbReference type="Gene3D" id="3.50.30.30">
    <property type="match status" value="1"/>
</dbReference>
<dbReference type="GO" id="GO:0004222">
    <property type="term" value="F:metalloendopeptidase activity"/>
    <property type="evidence" value="ECO:0007669"/>
    <property type="project" value="InterPro"/>
</dbReference>
<evidence type="ECO:0000256" key="6">
    <source>
        <dbReference type="ARBA" id="ARBA00022833"/>
    </source>
</evidence>
<reference evidence="14 15" key="1">
    <citation type="submission" date="2017-08" db="EMBL/GenBank/DDBJ databases">
        <title>Infants hospitalized years apart are colonized by the same room-sourced microbial strains.</title>
        <authorList>
            <person name="Brooks B."/>
            <person name="Olm M.R."/>
            <person name="Firek B.A."/>
            <person name="Baker R."/>
            <person name="Thomas B.C."/>
            <person name="Morowitz M.J."/>
            <person name="Banfield J.F."/>
        </authorList>
    </citation>
    <scope>NUCLEOTIDE SEQUENCE [LARGE SCALE GENOMIC DNA]</scope>
    <source>
        <strain evidence="14">S2_012_000_R2_81</strain>
    </source>
</reference>
<comment type="similarity">
    <text evidence="1">Belongs to the peptidase M4 family.</text>
</comment>
<feature type="signal peptide" evidence="9">
    <location>
        <begin position="1"/>
        <end position="25"/>
    </location>
</feature>
<keyword evidence="4 9" id="KW-0732">Signal</keyword>
<evidence type="ECO:0000256" key="1">
    <source>
        <dbReference type="ARBA" id="ARBA00009388"/>
    </source>
</evidence>
<proteinExistence type="inferred from homology"/>
<evidence type="ECO:0000256" key="5">
    <source>
        <dbReference type="ARBA" id="ARBA00022801"/>
    </source>
</evidence>
<keyword evidence="6" id="KW-0862">Zinc</keyword>
<dbReference type="Pfam" id="PF01447">
    <property type="entry name" value="Peptidase_M4"/>
    <property type="match status" value="1"/>
</dbReference>
<dbReference type="Gene3D" id="1.10.390.10">
    <property type="entry name" value="Neutral Protease Domain 2"/>
    <property type="match status" value="2"/>
</dbReference>
<dbReference type="InterPro" id="IPR027268">
    <property type="entry name" value="Peptidase_M4/M1_CTD_sf"/>
</dbReference>
<protein>
    <submittedName>
        <fullName evidence="14">Uncharacterized protein</fullName>
    </submittedName>
</protein>
<dbReference type="CDD" id="cd04818">
    <property type="entry name" value="PA_subtilisin_1"/>
    <property type="match status" value="1"/>
</dbReference>
<dbReference type="SUPFAM" id="SSF52025">
    <property type="entry name" value="PA domain"/>
    <property type="match status" value="1"/>
</dbReference>
<feature type="domain" description="Peptidase M4 C-terminal" evidence="12">
    <location>
        <begin position="556"/>
        <end position="673"/>
    </location>
</feature>
<dbReference type="InterPro" id="IPR046450">
    <property type="entry name" value="PA_dom_sf"/>
</dbReference>
<feature type="active site" description="Proton donor" evidence="8">
    <location>
        <position position="607"/>
    </location>
</feature>
<dbReference type="Pfam" id="PF02868">
    <property type="entry name" value="Peptidase_M4_C"/>
    <property type="match status" value="1"/>
</dbReference>
<sequence length="933" mass="97328">MVRTPLHLSTMALSIALGFAAQAQAQSTTAAQRDAVTRLGSGADVSFNRATGTAQFVRLPVLSATKNTQLARTPSAQTELARQQTALRFFSDNAALFGITDASSELSAARPSTDRLGRMHITYRQVYQGVPVFGGELRTHFDAAGNISAVSGTFVPGINLSATPSRAASEASTAAIARVKADLQADIALSAAQPALVIYREGLAKGVQGVNHLAWMVVVGNGRDVREFVYVDAHSGKVIDKLPGIHTDKNRRAFNGNNVAQPGPNYPNNPFWVEGNPFPTGTTEADNMIQASSEVYDLFKNAFGRDSFDGNGARMDSIFNRGNDCPNASWNGTYISFCPGTTTDDVTAHEWGHAYTEYTHGLVYLWQPGALNEAYSDIWGETVDRINGRGGDTPDAARSNGACTVSTPRLPSITVNSPVAIAGDKIAGTAAFGPSTFTLNGSVVEVNDGVSPGNDGCTTPFANAAALAGKIAFIDRGTCNFAVKAKNAQLNGAIGVIIGNNQGGTAVINMSGDDATVTIPSLSVTQNDGTAIKTQLAQGATVSVSLGRGGFGTDSSVRWLMGEDSSAFGGAIRDMWNPGCYGNAGKVSDARYTCSTGDSAGDYGGVHSNSGVPNHGYALLVDGGTYNGQVISAIGLTKAAHIYFRAQSVYQGSISDFSAHADALEASCRDLTGVALNDLRTGQVSGEVITASDCAQVAKTTAAIELRTPPSQCGYTTLLAQNPPALCPSGTPTSLLADNFDAGRRATTRWTVSHSGVSSATARDWGAVTNLPGNRAGYAMYATDPNSACSGPNESMAMRLDSQEITIPAGATTLRMAFDHWVGTETGYDGGNVKISVNGGAWQLVKATDFVYNPYNTTLIGSATNSSPLAGQAAFSGSDGGSFTGTWGRSIVNLTPYAVPGDKVKLRFEMGADSCSGGYGWYVDDVNVYRCAP</sequence>
<evidence type="ECO:0000256" key="4">
    <source>
        <dbReference type="ARBA" id="ARBA00022729"/>
    </source>
</evidence>
<dbReference type="PANTHER" id="PTHR33794">
    <property type="entry name" value="BACILLOLYSIN"/>
    <property type="match status" value="1"/>
</dbReference>
<dbReference type="InterPro" id="IPR023612">
    <property type="entry name" value="Peptidase_M4"/>
</dbReference>
<evidence type="ECO:0000256" key="8">
    <source>
        <dbReference type="PIRSR" id="PIRSR623612-1"/>
    </source>
</evidence>
<feature type="chain" id="PRO_5015989738" evidence="9">
    <location>
        <begin position="26"/>
        <end position="933"/>
    </location>
</feature>
<keyword evidence="2" id="KW-0645">Protease</keyword>
<evidence type="ECO:0000259" key="10">
    <source>
        <dbReference type="Pfam" id="PF01447"/>
    </source>
</evidence>
<dbReference type="AlphaFoldDB" id="A0A2W5E1U8"/>
<keyword evidence="7" id="KW-0482">Metalloprotease</keyword>
<evidence type="ECO:0000256" key="3">
    <source>
        <dbReference type="ARBA" id="ARBA00022723"/>
    </source>
</evidence>
<dbReference type="Gene3D" id="2.60.120.260">
    <property type="entry name" value="Galactose-binding domain-like"/>
    <property type="match status" value="1"/>
</dbReference>
<feature type="domain" description="FTP" evidence="13">
    <location>
        <begin position="112"/>
        <end position="154"/>
    </location>
</feature>
<evidence type="ECO:0000259" key="12">
    <source>
        <dbReference type="Pfam" id="PF02868"/>
    </source>
</evidence>
<gene>
    <name evidence="14" type="ORF">DI603_01670</name>
</gene>
<comment type="caution">
    <text evidence="14">The sequence shown here is derived from an EMBL/GenBank/DDBJ whole genome shotgun (WGS) entry which is preliminary data.</text>
</comment>
<dbReference type="InterPro" id="IPR011096">
    <property type="entry name" value="FTP_domain"/>
</dbReference>
<dbReference type="InterPro" id="IPR003137">
    <property type="entry name" value="PA_domain"/>
</dbReference>
<accession>A0A2W5E1U8</accession>
<keyword evidence="5" id="KW-0378">Hydrolase</keyword>
<dbReference type="EMBL" id="QFOD01000001">
    <property type="protein sequence ID" value="PZP36693.1"/>
    <property type="molecule type" value="Genomic_DNA"/>
</dbReference>
<feature type="active site" evidence="8">
    <location>
        <position position="350"/>
    </location>
</feature>
<evidence type="ECO:0000313" key="15">
    <source>
        <dbReference type="Proteomes" id="UP000249633"/>
    </source>
</evidence>
<feature type="domain" description="PA" evidence="11">
    <location>
        <begin position="441"/>
        <end position="532"/>
    </location>
</feature>
<evidence type="ECO:0000256" key="9">
    <source>
        <dbReference type="SAM" id="SignalP"/>
    </source>
</evidence>
<dbReference type="Gene3D" id="3.10.170.10">
    <property type="match status" value="1"/>
</dbReference>
<evidence type="ECO:0000256" key="7">
    <source>
        <dbReference type="ARBA" id="ARBA00023049"/>
    </source>
</evidence>
<evidence type="ECO:0000259" key="13">
    <source>
        <dbReference type="Pfam" id="PF07504"/>
    </source>
</evidence>
<dbReference type="InterPro" id="IPR013856">
    <property type="entry name" value="Peptidase_M4_domain"/>
</dbReference>
<name>A0A2W5E1U8_9BURK</name>
<dbReference type="SUPFAM" id="SSF55486">
    <property type="entry name" value="Metalloproteases ('zincins'), catalytic domain"/>
    <property type="match status" value="1"/>
</dbReference>
<organism evidence="14 15">
    <name type="scientific">Roseateles depolymerans</name>
    <dbReference type="NCBI Taxonomy" id="76731"/>
    <lineage>
        <taxon>Bacteria</taxon>
        <taxon>Pseudomonadati</taxon>
        <taxon>Pseudomonadota</taxon>
        <taxon>Betaproteobacteria</taxon>
        <taxon>Burkholderiales</taxon>
        <taxon>Sphaerotilaceae</taxon>
        <taxon>Roseateles</taxon>
    </lineage>
</organism>
<dbReference type="Gene3D" id="3.10.450.490">
    <property type="match status" value="1"/>
</dbReference>
<evidence type="ECO:0000256" key="2">
    <source>
        <dbReference type="ARBA" id="ARBA00022670"/>
    </source>
</evidence>
<evidence type="ECO:0000259" key="11">
    <source>
        <dbReference type="Pfam" id="PF02225"/>
    </source>
</evidence>
<dbReference type="PRINTS" id="PR00730">
    <property type="entry name" value="THERMOLYSIN"/>
</dbReference>
<dbReference type="PANTHER" id="PTHR33794:SF1">
    <property type="entry name" value="BACILLOLYSIN"/>
    <property type="match status" value="1"/>
</dbReference>